<organism evidence="10">
    <name type="scientific">Streptomyces tabacisoli</name>
    <dbReference type="NCBI Taxonomy" id="3156398"/>
    <lineage>
        <taxon>Bacteria</taxon>
        <taxon>Bacillati</taxon>
        <taxon>Actinomycetota</taxon>
        <taxon>Actinomycetes</taxon>
        <taxon>Kitasatosporales</taxon>
        <taxon>Streptomycetaceae</taxon>
        <taxon>Streptomyces</taxon>
    </lineage>
</organism>
<sequence>MSYTSAPVPAPLPAPATAPVETLFPREESQPRAVYDAIRDELLLDGRSRLNLATFGTTWMEDEARLLMTETADKNLVDTEEYPQVADMEARCVRMLADLWHAPDAARATGCSTTGSSEAAMLAGLALKRRWERRRRDAGRDTERPNIVAGANVQVCWKKFCSYFDVEARLVPLAPGRLHLTPETLGEYCDDRTIGVVGILGSTFDGSYEPIADLCLALDGIQDATGHDIPVHVDGASGALVAPFLDPDLLWDFQLPRVASINTSGHKYGQVFPGLGWALWRDADALPAELVHHVDYLGGEMNTFSLTFTRPASHVAAQYYTFHRYGHAGLRRLHLESRRTARGLAAGIADLDLFELLSDGDELPAFAFRLTDRAHALGLHERGIALAMRARGWQVPAYPLPTGMTDTWVLRVVVRTGFTPRLAALFLDDLRNAARTVMRATVGVPQELGALALG</sequence>
<dbReference type="InterPro" id="IPR010107">
    <property type="entry name" value="Glutamate_decarboxylase"/>
</dbReference>
<evidence type="ECO:0000256" key="5">
    <source>
        <dbReference type="ARBA" id="ARBA00023239"/>
    </source>
</evidence>
<comment type="catalytic activity">
    <reaction evidence="6 9">
        <text>L-glutamate + H(+) = 4-aminobutanoate + CO2</text>
        <dbReference type="Rhea" id="RHEA:17785"/>
        <dbReference type="ChEBI" id="CHEBI:15378"/>
        <dbReference type="ChEBI" id="CHEBI:16526"/>
        <dbReference type="ChEBI" id="CHEBI:29985"/>
        <dbReference type="ChEBI" id="CHEBI:59888"/>
        <dbReference type="EC" id="4.1.1.15"/>
    </reaction>
</comment>
<dbReference type="InterPro" id="IPR002129">
    <property type="entry name" value="PyrdxlP-dep_de-COase"/>
</dbReference>
<accession>A0AAU8IXI1</accession>
<dbReference type="EMBL" id="CP159534">
    <property type="protein sequence ID" value="XCJ72826.1"/>
    <property type="molecule type" value="Genomic_DNA"/>
</dbReference>
<name>A0AAU8IXI1_9ACTN</name>
<dbReference type="Pfam" id="PF00282">
    <property type="entry name" value="Pyridoxal_deC"/>
    <property type="match status" value="1"/>
</dbReference>
<dbReference type="Gene3D" id="3.40.640.10">
    <property type="entry name" value="Type I PLP-dependent aspartate aminotransferase-like (Major domain)"/>
    <property type="match status" value="1"/>
</dbReference>
<evidence type="ECO:0000313" key="10">
    <source>
        <dbReference type="EMBL" id="XCJ72826.1"/>
    </source>
</evidence>
<evidence type="ECO:0000256" key="6">
    <source>
        <dbReference type="ARBA" id="ARBA00048868"/>
    </source>
</evidence>
<dbReference type="Gene3D" id="3.90.1150.160">
    <property type="match status" value="1"/>
</dbReference>
<evidence type="ECO:0000256" key="7">
    <source>
        <dbReference type="PIRSR" id="PIRSR602129-50"/>
    </source>
</evidence>
<evidence type="ECO:0000256" key="1">
    <source>
        <dbReference type="ARBA" id="ARBA00001933"/>
    </source>
</evidence>
<evidence type="ECO:0000256" key="3">
    <source>
        <dbReference type="ARBA" id="ARBA00012421"/>
    </source>
</evidence>
<protein>
    <recommendedName>
        <fullName evidence="3 9">Glutamate decarboxylase</fullName>
        <ecNumber evidence="3 9">4.1.1.15</ecNumber>
    </recommendedName>
</protein>
<dbReference type="RefSeq" id="WP_353944344.1">
    <property type="nucleotide sequence ID" value="NZ_CP159534.1"/>
</dbReference>
<evidence type="ECO:0000256" key="2">
    <source>
        <dbReference type="ARBA" id="ARBA00009533"/>
    </source>
</evidence>
<dbReference type="NCBIfam" id="TIGR01788">
    <property type="entry name" value="Glu-decarb-GAD"/>
    <property type="match status" value="1"/>
</dbReference>
<dbReference type="FunFam" id="3.40.640.10:FF:000017">
    <property type="entry name" value="Glutamate decarboxylase"/>
    <property type="match status" value="1"/>
</dbReference>
<dbReference type="Gene3D" id="4.10.280.50">
    <property type="match status" value="1"/>
</dbReference>
<dbReference type="PANTHER" id="PTHR43321:SF3">
    <property type="entry name" value="GLUTAMATE DECARBOXYLASE"/>
    <property type="match status" value="1"/>
</dbReference>
<dbReference type="PANTHER" id="PTHR43321">
    <property type="entry name" value="GLUTAMATE DECARBOXYLASE"/>
    <property type="match status" value="1"/>
</dbReference>
<dbReference type="SUPFAM" id="SSF53383">
    <property type="entry name" value="PLP-dependent transferases"/>
    <property type="match status" value="1"/>
</dbReference>
<keyword evidence="9" id="KW-0210">Decarboxylase</keyword>
<dbReference type="EC" id="4.1.1.15" evidence="3 9"/>
<dbReference type="GO" id="GO:0006538">
    <property type="term" value="P:L-glutamate catabolic process"/>
    <property type="evidence" value="ECO:0007669"/>
    <property type="project" value="TreeGrafter"/>
</dbReference>
<feature type="modified residue" description="N6-(pyridoxal phosphate)lysine" evidence="7">
    <location>
        <position position="267"/>
    </location>
</feature>
<keyword evidence="4 7" id="KW-0663">Pyridoxal phosphate</keyword>
<evidence type="ECO:0000256" key="9">
    <source>
        <dbReference type="RuleBase" id="RU361171"/>
    </source>
</evidence>
<dbReference type="InterPro" id="IPR015424">
    <property type="entry name" value="PyrdxlP-dep_Trfase"/>
</dbReference>
<gene>
    <name evidence="10" type="ORF">ABII15_23950</name>
</gene>
<dbReference type="AlphaFoldDB" id="A0AAU8IXI1"/>
<comment type="similarity">
    <text evidence="2 8">Belongs to the group II decarboxylase family.</text>
</comment>
<dbReference type="GO" id="GO:0004058">
    <property type="term" value="F:aromatic-L-amino-acid decarboxylase activity"/>
    <property type="evidence" value="ECO:0007669"/>
    <property type="project" value="UniProtKB-ARBA"/>
</dbReference>
<dbReference type="GO" id="GO:0004351">
    <property type="term" value="F:glutamate decarboxylase activity"/>
    <property type="evidence" value="ECO:0007669"/>
    <property type="project" value="UniProtKB-EC"/>
</dbReference>
<dbReference type="KEGG" id="stac:ABII15_23950"/>
<evidence type="ECO:0000256" key="4">
    <source>
        <dbReference type="ARBA" id="ARBA00022898"/>
    </source>
</evidence>
<reference evidence="10" key="1">
    <citation type="submission" date="2024-06" db="EMBL/GenBank/DDBJ databases">
        <title>Streptomyces sp. strain HUAS MG91 genome sequences.</title>
        <authorList>
            <person name="Mo P."/>
        </authorList>
    </citation>
    <scope>NUCLEOTIDE SEQUENCE</scope>
    <source>
        <strain evidence="10">HUAS MG91</strain>
    </source>
</reference>
<keyword evidence="5 8" id="KW-0456">Lyase</keyword>
<comment type="cofactor">
    <cofactor evidence="1 7 8">
        <name>pyridoxal 5'-phosphate</name>
        <dbReference type="ChEBI" id="CHEBI:597326"/>
    </cofactor>
</comment>
<proteinExistence type="inferred from homology"/>
<dbReference type="InterPro" id="IPR015421">
    <property type="entry name" value="PyrdxlP-dep_Trfase_major"/>
</dbReference>
<evidence type="ECO:0000256" key="8">
    <source>
        <dbReference type="RuleBase" id="RU000382"/>
    </source>
</evidence>
<dbReference type="GO" id="GO:0005829">
    <property type="term" value="C:cytosol"/>
    <property type="evidence" value="ECO:0007669"/>
    <property type="project" value="TreeGrafter"/>
</dbReference>
<dbReference type="GO" id="GO:0030170">
    <property type="term" value="F:pyridoxal phosphate binding"/>
    <property type="evidence" value="ECO:0007669"/>
    <property type="project" value="InterPro"/>
</dbReference>